<evidence type="ECO:0000256" key="6">
    <source>
        <dbReference type="ARBA" id="ARBA00022989"/>
    </source>
</evidence>
<evidence type="ECO:0000256" key="4">
    <source>
        <dbReference type="ARBA" id="ARBA00022679"/>
    </source>
</evidence>
<evidence type="ECO:0000313" key="10">
    <source>
        <dbReference type="EMBL" id="KGM48963.1"/>
    </source>
</evidence>
<dbReference type="GO" id="GO:0016763">
    <property type="term" value="F:pentosyltransferase activity"/>
    <property type="evidence" value="ECO:0007669"/>
    <property type="project" value="TreeGrafter"/>
</dbReference>
<dbReference type="PANTHER" id="PTHR33908">
    <property type="entry name" value="MANNOSYLTRANSFERASE YKCB-RELATED"/>
    <property type="match status" value="1"/>
</dbReference>
<evidence type="ECO:0000259" key="9">
    <source>
        <dbReference type="Pfam" id="PF13231"/>
    </source>
</evidence>
<dbReference type="EMBL" id="AQQX01000003">
    <property type="protein sequence ID" value="KGM48963.1"/>
    <property type="molecule type" value="Genomic_DNA"/>
</dbReference>
<keyword evidence="2" id="KW-1003">Cell membrane</keyword>
<keyword evidence="3" id="KW-0328">Glycosyltransferase</keyword>
<evidence type="ECO:0000256" key="8">
    <source>
        <dbReference type="SAM" id="Phobius"/>
    </source>
</evidence>
<evidence type="ECO:0000256" key="1">
    <source>
        <dbReference type="ARBA" id="ARBA00004651"/>
    </source>
</evidence>
<dbReference type="OrthoDB" id="7800865at2"/>
<comment type="caution">
    <text evidence="10">The sequence shown here is derived from an EMBL/GenBank/DDBJ whole genome shotgun (WGS) entry which is preliminary data.</text>
</comment>
<keyword evidence="4" id="KW-0808">Transferase</keyword>
<keyword evidence="11" id="KW-1185">Reference proteome</keyword>
<dbReference type="STRING" id="1461694.ATO9_09705"/>
<feature type="transmembrane region" description="Helical" evidence="8">
    <location>
        <begin position="165"/>
        <end position="193"/>
    </location>
</feature>
<keyword evidence="6 8" id="KW-1133">Transmembrane helix</keyword>
<feature type="transmembrane region" description="Helical" evidence="8">
    <location>
        <begin position="252"/>
        <end position="280"/>
    </location>
</feature>
<evidence type="ECO:0000256" key="7">
    <source>
        <dbReference type="ARBA" id="ARBA00023136"/>
    </source>
</evidence>
<name>A0A0A0EFU3_9RHOB</name>
<dbReference type="Pfam" id="PF13231">
    <property type="entry name" value="PMT_2"/>
    <property type="match status" value="1"/>
</dbReference>
<evidence type="ECO:0000256" key="2">
    <source>
        <dbReference type="ARBA" id="ARBA00022475"/>
    </source>
</evidence>
<evidence type="ECO:0000313" key="11">
    <source>
        <dbReference type="Proteomes" id="UP000030004"/>
    </source>
</evidence>
<feature type="transmembrane region" description="Helical" evidence="8">
    <location>
        <begin position="12"/>
        <end position="30"/>
    </location>
</feature>
<accession>A0A0A0EFU3</accession>
<comment type="subcellular location">
    <subcellularLocation>
        <location evidence="1">Cell membrane</location>
        <topology evidence="1">Multi-pass membrane protein</topology>
    </subcellularLocation>
</comment>
<evidence type="ECO:0000256" key="3">
    <source>
        <dbReference type="ARBA" id="ARBA00022676"/>
    </source>
</evidence>
<dbReference type="Proteomes" id="UP000030004">
    <property type="component" value="Unassembled WGS sequence"/>
</dbReference>
<feature type="domain" description="Glycosyltransferase RgtA/B/C/D-like" evidence="9">
    <location>
        <begin position="61"/>
        <end position="220"/>
    </location>
</feature>
<dbReference type="RefSeq" id="WP_043747810.1">
    <property type="nucleotide sequence ID" value="NZ_AQQX01000003.1"/>
</dbReference>
<keyword evidence="5 8" id="KW-0812">Transmembrane</keyword>
<reference evidence="10 11" key="1">
    <citation type="journal article" date="2015" name="Antonie Van Leeuwenhoek">
        <title>Pseudooceanicola atlanticus gen. nov. sp. nov., isolated from surface seawater of the Atlantic Ocean and reclassification of Oceanicola batsensis, Oceanicola marinus, Oceanicola nitratireducens, Oceanicola nanhaiensis, Oceanicola antarcticus and Oceanicola flagellatus, as Pseudooceanicola batsensis comb. nov., Pseudooceanicola marinus comb. nov., Pseudooceanicola nitratireducens comb. nov., Pseudooceanicola nanhaiensis comb. nov., Pseudooceanicola antarcticus comb. nov., and Pseudooceanicola flagellatus comb. nov.</title>
        <authorList>
            <person name="Lai Q."/>
            <person name="Li G."/>
            <person name="Liu X."/>
            <person name="Du Y."/>
            <person name="Sun F."/>
            <person name="Shao Z."/>
        </authorList>
    </citation>
    <scope>NUCLEOTIDE SEQUENCE [LARGE SCALE GENOMIC DNA]</scope>
    <source>
        <strain evidence="10 11">22II-s11g</strain>
    </source>
</reference>
<dbReference type="GO" id="GO:0005886">
    <property type="term" value="C:plasma membrane"/>
    <property type="evidence" value="ECO:0007669"/>
    <property type="project" value="UniProtKB-SubCell"/>
</dbReference>
<feature type="transmembrane region" description="Helical" evidence="8">
    <location>
        <begin position="205"/>
        <end position="232"/>
    </location>
</feature>
<sequence length="518" mass="57102">MGADERQPGFGAAYLVAALGVLVLGAYTAFEPFGRDQGIHSTIAYAWGEGLTTYRDVFNIKPPMTTAMHRLSQLLFGHDMQAIRYLDWVIFFATTLGVVRILQKLGRSAAEAGAAGLGLSVIYYSMTYWEHAQTDGWAAFTVVPSLLCLIAGWERTGRARALWMLLGGAMLGVGVGFKYTIMAAGLLVFAPLFSQGTVRFRWSDLGFYVLGGALVLGTIVAILVSGGALEPFLEIQNYIRGYIAYGAERSDFLWDLIVMVGPAPVNIWIILGGFLLWLAALMRGEALFFYVIAIWGVTGWLSGFVQAKGFAYHFLPMMPAYAVFWGLCIGALTSALRRRLGSAALASAFMIAGLAWVISTTPIWPRMAGHLRLLQANATIQEHHAIHPMPVDFDIAATEDFAALLATHRAPGDSLFVWGYETMIYFLAEEPPRYRYPFAWPFVVDFHDGRYTPDLMARLAANPPRHVVVQDSDATPWVTGRPESSAEFLALFPELSSFLDANYTPVAETEKFTLLERQ</sequence>
<gene>
    <name evidence="10" type="ORF">ATO9_09705</name>
</gene>
<dbReference type="InterPro" id="IPR038731">
    <property type="entry name" value="RgtA/B/C-like"/>
</dbReference>
<evidence type="ECO:0000256" key="5">
    <source>
        <dbReference type="ARBA" id="ARBA00022692"/>
    </source>
</evidence>
<feature type="transmembrane region" description="Helical" evidence="8">
    <location>
        <begin position="342"/>
        <end position="364"/>
    </location>
</feature>
<feature type="transmembrane region" description="Helical" evidence="8">
    <location>
        <begin position="286"/>
        <end position="305"/>
    </location>
</feature>
<protein>
    <recommendedName>
        <fullName evidence="9">Glycosyltransferase RgtA/B/C/D-like domain-containing protein</fullName>
    </recommendedName>
</protein>
<dbReference type="InterPro" id="IPR050297">
    <property type="entry name" value="LipidA_mod_glycosyltrf_83"/>
</dbReference>
<dbReference type="GO" id="GO:0009103">
    <property type="term" value="P:lipopolysaccharide biosynthetic process"/>
    <property type="evidence" value="ECO:0007669"/>
    <property type="project" value="UniProtKB-ARBA"/>
</dbReference>
<dbReference type="PANTHER" id="PTHR33908:SF11">
    <property type="entry name" value="MEMBRANE PROTEIN"/>
    <property type="match status" value="1"/>
</dbReference>
<feature type="transmembrane region" description="Helical" evidence="8">
    <location>
        <begin position="82"/>
        <end position="102"/>
    </location>
</feature>
<feature type="transmembrane region" description="Helical" evidence="8">
    <location>
        <begin position="317"/>
        <end position="336"/>
    </location>
</feature>
<proteinExistence type="predicted"/>
<dbReference type="eggNOG" id="COG1807">
    <property type="taxonomic scope" value="Bacteria"/>
</dbReference>
<feature type="transmembrane region" description="Helical" evidence="8">
    <location>
        <begin position="135"/>
        <end position="153"/>
    </location>
</feature>
<organism evidence="10 11">
    <name type="scientific">Pseudooceanicola atlanticus</name>
    <dbReference type="NCBI Taxonomy" id="1461694"/>
    <lineage>
        <taxon>Bacteria</taxon>
        <taxon>Pseudomonadati</taxon>
        <taxon>Pseudomonadota</taxon>
        <taxon>Alphaproteobacteria</taxon>
        <taxon>Rhodobacterales</taxon>
        <taxon>Paracoccaceae</taxon>
        <taxon>Pseudooceanicola</taxon>
    </lineage>
</organism>
<keyword evidence="7 8" id="KW-0472">Membrane</keyword>
<dbReference type="AlphaFoldDB" id="A0A0A0EFU3"/>